<dbReference type="Proteomes" id="UP000051302">
    <property type="component" value="Unassembled WGS sequence"/>
</dbReference>
<feature type="compositionally biased region" description="Basic and acidic residues" evidence="1">
    <location>
        <begin position="120"/>
        <end position="146"/>
    </location>
</feature>
<evidence type="ECO:0000313" key="3">
    <source>
        <dbReference type="Proteomes" id="UP000051302"/>
    </source>
</evidence>
<gene>
    <name evidence="2" type="ORF">FD31_GL000340</name>
</gene>
<dbReference type="PATRIC" id="fig|1423774.3.peg.347"/>
<feature type="compositionally biased region" description="Basic and acidic residues" evidence="1">
    <location>
        <begin position="154"/>
        <end position="166"/>
    </location>
</feature>
<dbReference type="EMBL" id="AZFV01000011">
    <property type="protein sequence ID" value="KRM17261.1"/>
    <property type="molecule type" value="Genomic_DNA"/>
</dbReference>
<proteinExistence type="predicted"/>
<dbReference type="STRING" id="1423774.FD31_GL000340"/>
<reference evidence="2 3" key="1">
    <citation type="journal article" date="2015" name="Genome Announc.">
        <title>Expanding the biotechnology potential of lactobacilli through comparative genomics of 213 strains and associated genera.</title>
        <authorList>
            <person name="Sun Z."/>
            <person name="Harris H.M."/>
            <person name="McCann A."/>
            <person name="Guo C."/>
            <person name="Argimon S."/>
            <person name="Zhang W."/>
            <person name="Yang X."/>
            <person name="Jeffery I.B."/>
            <person name="Cooney J.C."/>
            <person name="Kagawa T.F."/>
            <person name="Liu W."/>
            <person name="Song Y."/>
            <person name="Salvetti E."/>
            <person name="Wrobel A."/>
            <person name="Rasinkangas P."/>
            <person name="Parkhill J."/>
            <person name="Rea M.C."/>
            <person name="O'Sullivan O."/>
            <person name="Ritari J."/>
            <person name="Douillard F.P."/>
            <person name="Paul Ross R."/>
            <person name="Yang R."/>
            <person name="Briner A.E."/>
            <person name="Felis G.E."/>
            <person name="de Vos W.M."/>
            <person name="Barrangou R."/>
            <person name="Klaenhammer T.R."/>
            <person name="Caufield P.W."/>
            <person name="Cui Y."/>
            <person name="Zhang H."/>
            <person name="O'Toole P.W."/>
        </authorList>
    </citation>
    <scope>NUCLEOTIDE SEQUENCE [LARGE SCALE GENOMIC DNA]</scope>
    <source>
        <strain evidence="2 3">DSM 16982</strain>
    </source>
</reference>
<dbReference type="RefSeq" id="WP_057891919.1">
    <property type="nucleotide sequence ID" value="NZ_AZFV01000011.1"/>
</dbReference>
<sequence>MLNLKANNKQLDIKYNYRLYKNIVGDDEDKQLDNFDSFLGGLITDQVDAILKFGVAASNKKLSMEEVADQLDGQDAFDDVHSLTDEILNGLCNAGFLTSKVREWKKRVNTMIEQMQKVLDEESKDDSQKLTKKEKEDRQESLKELQETINQAKEQMKKSEARLNLK</sequence>
<protein>
    <submittedName>
        <fullName evidence="2">Uncharacterized protein</fullName>
    </submittedName>
</protein>
<organism evidence="2 3">
    <name type="scientific">Companilactobacillus nantensis DSM 16982</name>
    <dbReference type="NCBI Taxonomy" id="1423774"/>
    <lineage>
        <taxon>Bacteria</taxon>
        <taxon>Bacillati</taxon>
        <taxon>Bacillota</taxon>
        <taxon>Bacilli</taxon>
        <taxon>Lactobacillales</taxon>
        <taxon>Lactobacillaceae</taxon>
        <taxon>Companilactobacillus</taxon>
    </lineage>
</organism>
<dbReference type="AlphaFoldDB" id="A0A0R1WI36"/>
<accession>A0A0R1WI36</accession>
<name>A0A0R1WI36_9LACO</name>
<evidence type="ECO:0000256" key="1">
    <source>
        <dbReference type="SAM" id="MobiDB-lite"/>
    </source>
</evidence>
<evidence type="ECO:0000313" key="2">
    <source>
        <dbReference type="EMBL" id="KRM17261.1"/>
    </source>
</evidence>
<feature type="region of interest" description="Disordered" evidence="1">
    <location>
        <begin position="120"/>
        <end position="166"/>
    </location>
</feature>
<keyword evidence="3" id="KW-1185">Reference proteome</keyword>
<comment type="caution">
    <text evidence="2">The sequence shown here is derived from an EMBL/GenBank/DDBJ whole genome shotgun (WGS) entry which is preliminary data.</text>
</comment>